<feature type="transmembrane region" description="Helical" evidence="7">
    <location>
        <begin position="49"/>
        <end position="72"/>
    </location>
</feature>
<keyword evidence="4 7" id="KW-1133">Transmembrane helix</keyword>
<proteinExistence type="predicted"/>
<feature type="transmembrane region" description="Helical" evidence="7">
    <location>
        <begin position="545"/>
        <end position="561"/>
    </location>
</feature>
<dbReference type="InterPro" id="IPR043428">
    <property type="entry name" value="LivM-like"/>
</dbReference>
<comment type="subcellular location">
    <subcellularLocation>
        <location evidence="1">Cell membrane</location>
        <topology evidence="1">Multi-pass membrane protein</topology>
    </subcellularLocation>
</comment>
<feature type="transmembrane region" description="Helical" evidence="7">
    <location>
        <begin position="276"/>
        <end position="297"/>
    </location>
</feature>
<dbReference type="Proteomes" id="UP000237822">
    <property type="component" value="Unassembled WGS sequence"/>
</dbReference>
<evidence type="ECO:0000313" key="9">
    <source>
        <dbReference type="Proteomes" id="UP000237822"/>
    </source>
</evidence>
<dbReference type="CDD" id="cd06581">
    <property type="entry name" value="TM_PBP1_LivM_like"/>
    <property type="match status" value="1"/>
</dbReference>
<evidence type="ECO:0000256" key="6">
    <source>
        <dbReference type="SAM" id="MobiDB-lite"/>
    </source>
</evidence>
<evidence type="ECO:0000256" key="1">
    <source>
        <dbReference type="ARBA" id="ARBA00004651"/>
    </source>
</evidence>
<evidence type="ECO:0000256" key="7">
    <source>
        <dbReference type="SAM" id="Phobius"/>
    </source>
</evidence>
<evidence type="ECO:0000256" key="4">
    <source>
        <dbReference type="ARBA" id="ARBA00022989"/>
    </source>
</evidence>
<dbReference type="GO" id="GO:0005886">
    <property type="term" value="C:plasma membrane"/>
    <property type="evidence" value="ECO:0007669"/>
    <property type="project" value="UniProtKB-SubCell"/>
</dbReference>
<feature type="transmembrane region" description="Helical" evidence="7">
    <location>
        <begin position="251"/>
        <end position="270"/>
    </location>
</feature>
<protein>
    <submittedName>
        <fullName evidence="8">Amino acid/amide ABC transporter membrane protein 2 (HAAT family)</fullName>
    </submittedName>
</protein>
<feature type="transmembrane region" description="Helical" evidence="7">
    <location>
        <begin position="332"/>
        <end position="349"/>
    </location>
</feature>
<feature type="transmembrane region" description="Helical" evidence="7">
    <location>
        <begin position="464"/>
        <end position="489"/>
    </location>
</feature>
<evidence type="ECO:0000256" key="3">
    <source>
        <dbReference type="ARBA" id="ARBA00022692"/>
    </source>
</evidence>
<evidence type="ECO:0000256" key="5">
    <source>
        <dbReference type="ARBA" id="ARBA00023136"/>
    </source>
</evidence>
<organism evidence="8 9">
    <name type="scientific">Knoellia remsis</name>
    <dbReference type="NCBI Taxonomy" id="407159"/>
    <lineage>
        <taxon>Bacteria</taxon>
        <taxon>Bacillati</taxon>
        <taxon>Actinomycetota</taxon>
        <taxon>Actinomycetes</taxon>
        <taxon>Micrococcales</taxon>
        <taxon>Intrasporangiaceae</taxon>
        <taxon>Knoellia</taxon>
    </lineage>
</organism>
<feature type="transmembrane region" description="Helical" evidence="7">
    <location>
        <begin position="509"/>
        <end position="533"/>
    </location>
</feature>
<accession>A0A2T0UUF5</accession>
<dbReference type="InterPro" id="IPR001851">
    <property type="entry name" value="ABC_transp_permease"/>
</dbReference>
<feature type="transmembrane region" description="Helical" evidence="7">
    <location>
        <begin position="84"/>
        <end position="106"/>
    </location>
</feature>
<sequence length="599" mass="63754">MSTHDDLTPTNDLPGVDAPAPVRETDRPAYDDDHERTPLLERFPGRGSAAAWPLGLLGVALLVGGTFLSWSYTSNVLGDLSVDFYPNGVQICMIILGLVALVMLLAHQGPLHRLGDWLDTAAAVRILGLGALAYMVITLGIIAVRSGGLINVNPGGWVSTVGALLIALSGLMLVSHQSKDPLFAQTSSWVEIITIVVLLAAVLFGATYALGTSTGGAFSLFLVFAFALAWGLAKAGFFTWVGLIAQKNRQVLMLGAFAVAFLFPFTQGGSDENMSIATQVLIFAATALGLNIVVGLAGLLDLGYIAFLGAGAYVGATMSNSAFATIGWKPPFLVVVLIGACFSAVLGLIIGSPTLRVSGDYLAIVTLAFGEIFRFTMGNLDGTNGPDLTNGPNGIPAIPELNFFGFDFGQPHEILGITIGRFANYYFLLLVIAAIIILVFTRLNNSRIGRGWVAIREDEKAAEAMGVNVFGLKLFAFAGGAFLAGMAGTVKAHHDVSVSPDQYIFLESAFLLAAVVLGGMGTVAGVLIGATILKLLPEKLRFINDYRLMIFGLVLVLMMRFRPEGLVASQRRKLEFHEDDEDLAERIEEVHLEEEEAKA</sequence>
<feature type="compositionally biased region" description="Basic and acidic residues" evidence="6">
    <location>
        <begin position="23"/>
        <end position="37"/>
    </location>
</feature>
<keyword evidence="2" id="KW-1003">Cell membrane</keyword>
<dbReference type="GO" id="GO:0015658">
    <property type="term" value="F:branched-chain amino acid transmembrane transporter activity"/>
    <property type="evidence" value="ECO:0007669"/>
    <property type="project" value="InterPro"/>
</dbReference>
<name>A0A2T0UUF5_9MICO</name>
<feature type="region of interest" description="Disordered" evidence="6">
    <location>
        <begin position="1"/>
        <end position="37"/>
    </location>
</feature>
<gene>
    <name evidence="8" type="ORF">BCF74_105114</name>
</gene>
<evidence type="ECO:0000313" key="8">
    <source>
        <dbReference type="EMBL" id="PRY61555.1"/>
    </source>
</evidence>
<feature type="transmembrane region" description="Helical" evidence="7">
    <location>
        <begin position="126"/>
        <end position="144"/>
    </location>
</feature>
<dbReference type="Pfam" id="PF02653">
    <property type="entry name" value="BPD_transp_2"/>
    <property type="match status" value="1"/>
</dbReference>
<feature type="transmembrane region" description="Helical" evidence="7">
    <location>
        <begin position="425"/>
        <end position="443"/>
    </location>
</feature>
<dbReference type="PANTHER" id="PTHR30482:SF10">
    <property type="entry name" value="HIGH-AFFINITY BRANCHED-CHAIN AMINO ACID TRANSPORT PROTEIN BRAE"/>
    <property type="match status" value="1"/>
</dbReference>
<evidence type="ECO:0000256" key="2">
    <source>
        <dbReference type="ARBA" id="ARBA00022475"/>
    </source>
</evidence>
<dbReference type="RefSeq" id="WP_106296808.1">
    <property type="nucleotide sequence ID" value="NZ_PVTI01000005.1"/>
</dbReference>
<reference evidence="8 9" key="1">
    <citation type="submission" date="2018-03" db="EMBL/GenBank/DDBJ databases">
        <title>Genomic Encyclopedia of Archaeal and Bacterial Type Strains, Phase II (KMG-II): from individual species to whole genera.</title>
        <authorList>
            <person name="Goeker M."/>
        </authorList>
    </citation>
    <scope>NUCLEOTIDE SEQUENCE [LARGE SCALE GENOMIC DNA]</scope>
    <source>
        <strain evidence="8 9">ATCC BAA-1496</strain>
    </source>
</reference>
<feature type="transmembrane region" description="Helical" evidence="7">
    <location>
        <begin position="304"/>
        <end position="326"/>
    </location>
</feature>
<feature type="transmembrane region" description="Helical" evidence="7">
    <location>
        <begin position="217"/>
        <end position="244"/>
    </location>
</feature>
<dbReference type="EMBL" id="PVTI01000005">
    <property type="protein sequence ID" value="PRY61555.1"/>
    <property type="molecule type" value="Genomic_DNA"/>
</dbReference>
<keyword evidence="9" id="KW-1185">Reference proteome</keyword>
<feature type="transmembrane region" description="Helical" evidence="7">
    <location>
        <begin position="156"/>
        <end position="176"/>
    </location>
</feature>
<dbReference type="AlphaFoldDB" id="A0A2T0UUF5"/>
<dbReference type="OrthoDB" id="9814461at2"/>
<dbReference type="PANTHER" id="PTHR30482">
    <property type="entry name" value="HIGH-AFFINITY BRANCHED-CHAIN AMINO ACID TRANSPORT SYSTEM PERMEASE"/>
    <property type="match status" value="1"/>
</dbReference>
<comment type="caution">
    <text evidence="8">The sequence shown here is derived from an EMBL/GenBank/DDBJ whole genome shotgun (WGS) entry which is preliminary data.</text>
</comment>
<keyword evidence="3 7" id="KW-0812">Transmembrane</keyword>
<feature type="transmembrane region" description="Helical" evidence="7">
    <location>
        <begin position="188"/>
        <end position="211"/>
    </location>
</feature>
<keyword evidence="5 7" id="KW-0472">Membrane</keyword>